<dbReference type="RefSeq" id="WP_123666106.1">
    <property type="nucleotide sequence ID" value="NZ_RJKE01000001.1"/>
</dbReference>
<comment type="caution">
    <text evidence="3">The sequence shown here is derived from an EMBL/GenBank/DDBJ whole genome shotgun (WGS) entry which is preliminary data.</text>
</comment>
<reference evidence="3 4" key="1">
    <citation type="submission" date="2018-11" db="EMBL/GenBank/DDBJ databases">
        <title>Sequencing the genomes of 1000 actinobacteria strains.</title>
        <authorList>
            <person name="Klenk H.-P."/>
        </authorList>
    </citation>
    <scope>NUCLEOTIDE SEQUENCE [LARGE SCALE GENOMIC DNA]</scope>
    <source>
        <strain evidence="3 4">DSM 44254</strain>
    </source>
</reference>
<keyword evidence="3" id="KW-0378">Hydrolase</keyword>
<dbReference type="AlphaFoldDB" id="A0A3N1CZM7"/>
<dbReference type="Gene3D" id="3.40.50.1820">
    <property type="entry name" value="alpha/beta hydrolase"/>
    <property type="match status" value="1"/>
</dbReference>
<feature type="compositionally biased region" description="Basic and acidic residues" evidence="1">
    <location>
        <begin position="126"/>
        <end position="136"/>
    </location>
</feature>
<accession>A0A3N1CZM7</accession>
<proteinExistence type="predicted"/>
<dbReference type="GO" id="GO:0016787">
    <property type="term" value="F:hydrolase activity"/>
    <property type="evidence" value="ECO:0007669"/>
    <property type="project" value="UniProtKB-KW"/>
</dbReference>
<name>A0A3N1CZM7_9ACTN</name>
<sequence length="136" mass="14993">MPEFAPLIAVGEAEPADLRARLRATRWATPWPVDGGEAGTDPSELRRLVAYWADGYDWRAHEAALNALPSRFADLDGTPVHYLLSADLSPPSSAPSAEPHRDRAARRDGVQDEDGAGTSSSFSVRKPPDWWCQRRE</sequence>
<evidence type="ECO:0000259" key="2">
    <source>
        <dbReference type="Pfam" id="PF06441"/>
    </source>
</evidence>
<feature type="domain" description="Epoxide hydrolase N-terminal" evidence="2">
    <location>
        <begin position="8"/>
        <end position="86"/>
    </location>
</feature>
<feature type="compositionally biased region" description="Low complexity" evidence="1">
    <location>
        <begin position="85"/>
        <end position="97"/>
    </location>
</feature>
<organism evidence="3 4">
    <name type="scientific">Actinocorallia herbida</name>
    <dbReference type="NCBI Taxonomy" id="58109"/>
    <lineage>
        <taxon>Bacteria</taxon>
        <taxon>Bacillati</taxon>
        <taxon>Actinomycetota</taxon>
        <taxon>Actinomycetes</taxon>
        <taxon>Streptosporangiales</taxon>
        <taxon>Thermomonosporaceae</taxon>
        <taxon>Actinocorallia</taxon>
    </lineage>
</organism>
<evidence type="ECO:0000313" key="4">
    <source>
        <dbReference type="Proteomes" id="UP000272400"/>
    </source>
</evidence>
<evidence type="ECO:0000313" key="3">
    <source>
        <dbReference type="EMBL" id="ROO86731.1"/>
    </source>
</evidence>
<feature type="region of interest" description="Disordered" evidence="1">
    <location>
        <begin position="85"/>
        <end position="136"/>
    </location>
</feature>
<evidence type="ECO:0000256" key="1">
    <source>
        <dbReference type="SAM" id="MobiDB-lite"/>
    </source>
</evidence>
<dbReference type="OrthoDB" id="5171248at2"/>
<dbReference type="InterPro" id="IPR029058">
    <property type="entry name" value="AB_hydrolase_fold"/>
</dbReference>
<dbReference type="Proteomes" id="UP000272400">
    <property type="component" value="Unassembled WGS sequence"/>
</dbReference>
<feature type="compositionally biased region" description="Basic and acidic residues" evidence="1">
    <location>
        <begin position="98"/>
        <end position="110"/>
    </location>
</feature>
<dbReference type="EMBL" id="RJKE01000001">
    <property type="protein sequence ID" value="ROO86731.1"/>
    <property type="molecule type" value="Genomic_DNA"/>
</dbReference>
<protein>
    <submittedName>
        <fullName evidence="3">Epoxide hydrolase-like protein</fullName>
    </submittedName>
</protein>
<dbReference type="Pfam" id="PF06441">
    <property type="entry name" value="EHN"/>
    <property type="match status" value="1"/>
</dbReference>
<keyword evidence="4" id="KW-1185">Reference proteome</keyword>
<gene>
    <name evidence="3" type="ORF">EDD29_4309</name>
</gene>
<dbReference type="InterPro" id="IPR010497">
    <property type="entry name" value="Epoxide_hydro_N"/>
</dbReference>
<dbReference type="SUPFAM" id="SSF53474">
    <property type="entry name" value="alpha/beta-Hydrolases"/>
    <property type="match status" value="1"/>
</dbReference>